<organism evidence="1 2">
    <name type="scientific">Kitasatospora cinereorecta</name>
    <dbReference type="NCBI Taxonomy" id="285560"/>
    <lineage>
        <taxon>Bacteria</taxon>
        <taxon>Bacillati</taxon>
        <taxon>Actinomycetota</taxon>
        <taxon>Actinomycetes</taxon>
        <taxon>Kitasatosporales</taxon>
        <taxon>Streptomycetaceae</taxon>
        <taxon>Kitasatospora</taxon>
    </lineage>
</organism>
<protein>
    <submittedName>
        <fullName evidence="1">Three-helix bundle dimerization domain-containing protein</fullName>
    </submittedName>
</protein>
<proteinExistence type="predicted"/>
<accession>A0ABW0VBN1</accession>
<dbReference type="Gene3D" id="1.10.8.1060">
    <property type="entry name" value="Corynebacterium glutamicum thioredoxin-dependent arsenate reductase, N-terminal domain"/>
    <property type="match status" value="1"/>
</dbReference>
<reference evidence="2" key="1">
    <citation type="journal article" date="2019" name="Int. J. Syst. Evol. Microbiol.">
        <title>The Global Catalogue of Microorganisms (GCM) 10K type strain sequencing project: providing services to taxonomists for standard genome sequencing and annotation.</title>
        <authorList>
            <consortium name="The Broad Institute Genomics Platform"/>
            <consortium name="The Broad Institute Genome Sequencing Center for Infectious Disease"/>
            <person name="Wu L."/>
            <person name="Ma J."/>
        </authorList>
    </citation>
    <scope>NUCLEOTIDE SEQUENCE [LARGE SCALE GENOMIC DNA]</scope>
    <source>
        <strain evidence="2">CGMCC 4.1622</strain>
    </source>
</reference>
<dbReference type="NCBIfam" id="NF046112">
    <property type="entry name" value="MSMEG_6209_Nter"/>
    <property type="match status" value="1"/>
</dbReference>
<comment type="caution">
    <text evidence="1">The sequence shown here is derived from an EMBL/GenBank/DDBJ whole genome shotgun (WGS) entry which is preliminary data.</text>
</comment>
<dbReference type="RefSeq" id="WP_346143213.1">
    <property type="nucleotide sequence ID" value="NZ_BAAAUA010000012.1"/>
</dbReference>
<dbReference type="Proteomes" id="UP001596066">
    <property type="component" value="Unassembled WGS sequence"/>
</dbReference>
<evidence type="ECO:0000313" key="2">
    <source>
        <dbReference type="Proteomes" id="UP001596066"/>
    </source>
</evidence>
<sequence length="85" mass="8949">MPLGVDGESTAWASQEDEEAMGLVAARLKSAHPGADPATVDALVGRAYDELRDARVRAFIPVLVERRARALLAASPPDTRPAPSA</sequence>
<name>A0ABW0VBN1_9ACTN</name>
<evidence type="ECO:0000313" key="1">
    <source>
        <dbReference type="EMBL" id="MFC5643290.1"/>
    </source>
</evidence>
<dbReference type="EMBL" id="JBHSOC010000029">
    <property type="protein sequence ID" value="MFC5643290.1"/>
    <property type="molecule type" value="Genomic_DNA"/>
</dbReference>
<gene>
    <name evidence="1" type="ORF">ACFPZF_18240</name>
</gene>
<keyword evidence="2" id="KW-1185">Reference proteome</keyword>